<evidence type="ECO:0000313" key="2">
    <source>
        <dbReference type="Proteomes" id="UP000276864"/>
    </source>
</evidence>
<name>A0A3M7B7L6_HORWE</name>
<dbReference type="Proteomes" id="UP000276864">
    <property type="component" value="Unassembled WGS sequence"/>
</dbReference>
<reference evidence="1 2" key="1">
    <citation type="journal article" date="2018" name="BMC Genomics">
        <title>Genomic evidence for intraspecific hybridization in a clonal and extremely halotolerant yeast.</title>
        <authorList>
            <person name="Gostincar C."/>
            <person name="Stajich J.E."/>
            <person name="Zupancic J."/>
            <person name="Zalar P."/>
            <person name="Gunde-Cimerman N."/>
        </authorList>
    </citation>
    <scope>NUCLEOTIDE SEQUENCE [LARGE SCALE GENOMIC DNA]</scope>
    <source>
        <strain evidence="1 2">EXF-6651</strain>
    </source>
</reference>
<comment type="caution">
    <text evidence="1">The sequence shown here is derived from an EMBL/GenBank/DDBJ whole genome shotgun (WGS) entry which is preliminary data.</text>
</comment>
<dbReference type="AlphaFoldDB" id="A0A3M7B7L6"/>
<evidence type="ECO:0000313" key="1">
    <source>
        <dbReference type="EMBL" id="RMY35726.1"/>
    </source>
</evidence>
<gene>
    <name evidence="1" type="ORF">D0866_04409</name>
</gene>
<dbReference type="PANTHER" id="PTHR10039">
    <property type="entry name" value="AMELOGENIN"/>
    <property type="match status" value="1"/>
</dbReference>
<sequence length="157" mass="17291">MSDGGEPESSELERILYADIRKYVSAQLSRDHRFSRLHAAKIDMIETTILKQAEGCSDLLALEDFPRTLGETYGRMLSDIGENYQQEALTLLQWLAYAKSPPTLGELAEAASINPDEQDCVDADNRGGIEEILNPLSALVVFDDGLEEAATSHSMLS</sequence>
<protein>
    <submittedName>
        <fullName evidence="1">Uncharacterized protein</fullName>
    </submittedName>
</protein>
<accession>A0A3M7B7L6</accession>
<dbReference type="EMBL" id="QWIM01000353">
    <property type="protein sequence ID" value="RMY35726.1"/>
    <property type="molecule type" value="Genomic_DNA"/>
</dbReference>
<proteinExistence type="predicted"/>
<organism evidence="1 2">
    <name type="scientific">Hortaea werneckii</name>
    <name type="common">Black yeast</name>
    <name type="synonym">Cladosporium werneckii</name>
    <dbReference type="NCBI Taxonomy" id="91943"/>
    <lineage>
        <taxon>Eukaryota</taxon>
        <taxon>Fungi</taxon>
        <taxon>Dikarya</taxon>
        <taxon>Ascomycota</taxon>
        <taxon>Pezizomycotina</taxon>
        <taxon>Dothideomycetes</taxon>
        <taxon>Dothideomycetidae</taxon>
        <taxon>Mycosphaerellales</taxon>
        <taxon>Teratosphaeriaceae</taxon>
        <taxon>Hortaea</taxon>
    </lineage>
</organism>